<evidence type="ECO:0000313" key="1">
    <source>
        <dbReference type="EMBL" id="KAJ8124857.1"/>
    </source>
</evidence>
<dbReference type="Proteomes" id="UP001153332">
    <property type="component" value="Unassembled WGS sequence"/>
</dbReference>
<organism evidence="1 2">
    <name type="scientific">Lasiodiplodia mahajangana</name>
    <dbReference type="NCBI Taxonomy" id="1108764"/>
    <lineage>
        <taxon>Eukaryota</taxon>
        <taxon>Fungi</taxon>
        <taxon>Dikarya</taxon>
        <taxon>Ascomycota</taxon>
        <taxon>Pezizomycotina</taxon>
        <taxon>Dothideomycetes</taxon>
        <taxon>Dothideomycetes incertae sedis</taxon>
        <taxon>Botryosphaeriales</taxon>
        <taxon>Botryosphaeriaceae</taxon>
        <taxon>Lasiodiplodia</taxon>
    </lineage>
</organism>
<evidence type="ECO:0000313" key="2">
    <source>
        <dbReference type="Proteomes" id="UP001153332"/>
    </source>
</evidence>
<gene>
    <name evidence="1" type="ORF">O1611_g8783</name>
</gene>
<protein>
    <submittedName>
        <fullName evidence="1">Uncharacterized protein</fullName>
    </submittedName>
</protein>
<sequence>MIAPLVALKRRARNRNRHYRLPPLAKQKALGEYPSDTKTSRIALPPTPVLSSTPVLPLSPALPPTPVSQDEAPILALMAFGREVEVEEIMMDDEPVNDGIGMDFGLSGGEEDGDYTSLEPKIPFKQRVDPFVGPDNKKFLKTEDYFASLLRSPNLTIEGILEGTFDAHEINLITPHSGPVDVVNWQRRNARRYYENLEMRFKGHPDTLAFKLSCLYFGLPVEPLRMGILPFDLPPDRNLLDTKKNPPDTDYLDFLNKYEYEDQAAYDRSNLSLRGGGASGYMPVTDAARKRKKPAAWGAKAVQDVSPEGYEMDFAWDSAPAANARTKDQDTKIRLYGWQGVMSASLNYSEFVHQADRLISNWKYMDLPICVEIWGTSPVECKERVTGTVYHGISDAPTNDPIWNIVRKYFRQANTKQYACFVRRGDEDSSTDEDRPGGYQPSSSDKYVVRIEDETRGDVAYMRVPDQLDTEYKPHQFSNEYMLAMQSLLMPEKPHAWISFQHGLVGDSYQYLDPPGGLWDRVLHDRKKWSSVPTLSLKLKHLDKQVVPLIVPGTFRPGRQSELNRRDFNLAYSATDGQGLGQFYRAVESSIKTSGFKSECSGFEIWCPGTNFKDVTEQPTFIRFSGSITNLASLEDWQDFLASSMPSDPFCLVVRPVYKTYRLRRPDSNEKVDLLINQYDLKDFKAFVHNRLHGDYNPRDPAQVLVLSSANQQVYQPQMVIRRETTEEEWLWIRRNIVEPDLVVTVQDQDSDWRIPPNAQWGPRYVPPVNPVSISRPRSAKPSTGNSYALYASTRDRPTNTSTQKSSPLDTDTLLSGMDVQKAVDDLFKNSKNTMDEATRMRELRDRSFTNTNSIFTNPLKPVMPLHGPPLESIIKTGPGMPGVSIAMMTPTEMLQLQREVHSLRFQLLDRTRECPYADCDRYFTFADADGLDRHIREDHNILRCFLCDKDEHLLPYYNTEQIKNHFVTEHVPDILKAFGRSNAEGTSPTQPAGQGLHRETTPATSESSLVSEISEDEDEDEDEKGNEIQQQEQPKKRAKVSRSVNPFAETLSLSDSELTEHAQPKSGADG</sequence>
<dbReference type="EMBL" id="JAPUUL010002719">
    <property type="protein sequence ID" value="KAJ8124857.1"/>
    <property type="molecule type" value="Genomic_DNA"/>
</dbReference>
<keyword evidence="2" id="KW-1185">Reference proteome</keyword>
<accession>A0ACC2JC39</accession>
<proteinExistence type="predicted"/>
<name>A0ACC2JC39_9PEZI</name>
<comment type="caution">
    <text evidence="1">The sequence shown here is derived from an EMBL/GenBank/DDBJ whole genome shotgun (WGS) entry which is preliminary data.</text>
</comment>
<reference evidence="1" key="1">
    <citation type="submission" date="2022-12" db="EMBL/GenBank/DDBJ databases">
        <title>Genome Sequence of Lasiodiplodia mahajangana.</title>
        <authorList>
            <person name="Buettner E."/>
        </authorList>
    </citation>
    <scope>NUCLEOTIDE SEQUENCE</scope>
    <source>
        <strain evidence="1">VT137</strain>
    </source>
</reference>